<reference evidence="1" key="2">
    <citation type="journal article" date="2015" name="Data Brief">
        <title>Shoot transcriptome of the giant reed, Arundo donax.</title>
        <authorList>
            <person name="Barrero R.A."/>
            <person name="Guerrero F.D."/>
            <person name="Moolhuijzen P."/>
            <person name="Goolsby J.A."/>
            <person name="Tidwell J."/>
            <person name="Bellgard S.E."/>
            <person name="Bellgard M.I."/>
        </authorList>
    </citation>
    <scope>NUCLEOTIDE SEQUENCE</scope>
    <source>
        <tissue evidence="1">Shoot tissue taken approximately 20 cm above the soil surface</tissue>
    </source>
</reference>
<accession>A0A0A9AVR0</accession>
<name>A0A0A9AVR0_ARUDO</name>
<reference evidence="1" key="1">
    <citation type="submission" date="2014-09" db="EMBL/GenBank/DDBJ databases">
        <authorList>
            <person name="Magalhaes I.L.F."/>
            <person name="Oliveira U."/>
            <person name="Santos F.R."/>
            <person name="Vidigal T.H.D.A."/>
            <person name="Brescovit A.D."/>
            <person name="Santos A.J."/>
        </authorList>
    </citation>
    <scope>NUCLEOTIDE SEQUENCE</scope>
    <source>
        <tissue evidence="1">Shoot tissue taken approximately 20 cm above the soil surface</tissue>
    </source>
</reference>
<dbReference type="EMBL" id="GBRH01246743">
    <property type="protein sequence ID" value="JAD51152.1"/>
    <property type="molecule type" value="Transcribed_RNA"/>
</dbReference>
<organism evidence="1">
    <name type="scientific">Arundo donax</name>
    <name type="common">Giant reed</name>
    <name type="synonym">Donax arundinaceus</name>
    <dbReference type="NCBI Taxonomy" id="35708"/>
    <lineage>
        <taxon>Eukaryota</taxon>
        <taxon>Viridiplantae</taxon>
        <taxon>Streptophyta</taxon>
        <taxon>Embryophyta</taxon>
        <taxon>Tracheophyta</taxon>
        <taxon>Spermatophyta</taxon>
        <taxon>Magnoliopsida</taxon>
        <taxon>Liliopsida</taxon>
        <taxon>Poales</taxon>
        <taxon>Poaceae</taxon>
        <taxon>PACMAD clade</taxon>
        <taxon>Arundinoideae</taxon>
        <taxon>Arundineae</taxon>
        <taxon>Arundo</taxon>
    </lineage>
</organism>
<sequence>MVLHGKINIDVSKFSV</sequence>
<protein>
    <submittedName>
        <fullName evidence="1">Uncharacterized protein</fullName>
    </submittedName>
</protein>
<evidence type="ECO:0000313" key="1">
    <source>
        <dbReference type="EMBL" id="JAD51152.1"/>
    </source>
</evidence>
<proteinExistence type="predicted"/>
<dbReference type="AlphaFoldDB" id="A0A0A9AVR0"/>